<name>A0ABM5PPL6_9CORY</name>
<accession>A0ABM5PPL6</accession>
<feature type="domain" description="Solute-binding protein family 5" evidence="1">
    <location>
        <begin position="112"/>
        <end position="451"/>
    </location>
</feature>
<evidence type="ECO:0000259" key="1">
    <source>
        <dbReference type="Pfam" id="PF00496"/>
    </source>
</evidence>
<evidence type="ECO:0000313" key="2">
    <source>
        <dbReference type="EMBL" id="AHI19929.1"/>
    </source>
</evidence>
<dbReference type="PANTHER" id="PTHR30290:SF65">
    <property type="entry name" value="MONOACYL PHOSPHATIDYLINOSITOL TETRAMANNOSIDE-BINDING PROTEIN LPQW-RELATED"/>
    <property type="match status" value="1"/>
</dbReference>
<dbReference type="PANTHER" id="PTHR30290">
    <property type="entry name" value="PERIPLASMIC BINDING COMPONENT OF ABC TRANSPORTER"/>
    <property type="match status" value="1"/>
</dbReference>
<sequence length="568" mass="61859">MTKKAGKMPGTTGANARGSRAWRSRAGVALLAAMSVALTACSSGADQGSEDELGPQEKKASEYPGYLANSELTTVNAGSAFGTASVASQLSGRLYPGAFVPGPTGQFVPNSDLVTTQEWMDGDQRNVLYTIAEDAIYSDNTPVTCDDFLLSYTAGQMQEMFGSNMPLMDQVESVACAPENKKFLVKFQPGQGGQWRYMFSPGTIMPAHKVAERAEMSREELVSALFSQDPNQLGRIAEIWRFAFGLENFIPEMHVSYGPFTIDSVGEQGEVLLKRNENYYGDQAAVEHLVVWPIQSDVSEVTEQDNLLIADAAVSEPQWYNAETMADDFEIEDVVGDLTDSLIFSDSGVFEQQWARQAFASCIDHNEIARVSSEASGVEVPAVYTHAVNHNDPLARTLTSVTEEHQGTDMDTAGQLAGMTIRIGYLGEDQRLQAMVDSIRQQCERAGITVEEVSGANVSAAFLEMDPETWLPSIDAFLGPIDSRSQYGVSSASLARVDELRDEERQLWEDLPGLPLSAEPHTFFISPQVANAVPYTGSSGIGWNMDRWFVREAEASEETSTNSAENGD</sequence>
<dbReference type="RefSeq" id="WP_025387512.1">
    <property type="nucleotide sequence ID" value="NZ_CP004350.1"/>
</dbReference>
<dbReference type="Pfam" id="PF00496">
    <property type="entry name" value="SBP_bac_5"/>
    <property type="match status" value="1"/>
</dbReference>
<organism evidence="2 3">
    <name type="scientific">Corynebacterium casei LMG S-19264</name>
    <dbReference type="NCBI Taxonomy" id="1285583"/>
    <lineage>
        <taxon>Bacteria</taxon>
        <taxon>Bacillati</taxon>
        <taxon>Actinomycetota</taxon>
        <taxon>Actinomycetes</taxon>
        <taxon>Mycobacteriales</taxon>
        <taxon>Corynebacteriaceae</taxon>
        <taxon>Corynebacterium</taxon>
    </lineage>
</organism>
<dbReference type="SUPFAM" id="SSF53850">
    <property type="entry name" value="Periplasmic binding protein-like II"/>
    <property type="match status" value="1"/>
</dbReference>
<dbReference type="Gene3D" id="3.10.105.10">
    <property type="entry name" value="Dipeptide-binding Protein, Domain 3"/>
    <property type="match status" value="1"/>
</dbReference>
<protein>
    <submittedName>
        <fullName evidence="2">Dipeptide-binding protein DciAE</fullName>
    </submittedName>
</protein>
<evidence type="ECO:0000313" key="3">
    <source>
        <dbReference type="Proteomes" id="UP000019226"/>
    </source>
</evidence>
<reference evidence="3" key="1">
    <citation type="submission" date="2013-02" db="EMBL/GenBank/DDBJ databases">
        <title>The complete genome sequence of Corynebacterium casei LMG S-19264 (=DSM 44701).</title>
        <authorList>
            <person name="Ruckert C."/>
            <person name="Albersmeier A."/>
            <person name="Kalinowski J."/>
        </authorList>
    </citation>
    <scope>NUCLEOTIDE SEQUENCE [LARGE SCALE GENOMIC DNA]</scope>
    <source>
        <strain evidence="3">LMG S-19264</strain>
    </source>
</reference>
<gene>
    <name evidence="2" type="ORF">CCASEI_06790</name>
</gene>
<dbReference type="GeneID" id="82877506"/>
<dbReference type="InterPro" id="IPR000914">
    <property type="entry name" value="SBP_5_dom"/>
</dbReference>
<proteinExistence type="predicted"/>
<dbReference type="EMBL" id="CP004350">
    <property type="protein sequence ID" value="AHI19929.1"/>
    <property type="molecule type" value="Genomic_DNA"/>
</dbReference>
<dbReference type="Gene3D" id="3.40.190.10">
    <property type="entry name" value="Periplasmic binding protein-like II"/>
    <property type="match status" value="1"/>
</dbReference>
<dbReference type="InterPro" id="IPR039424">
    <property type="entry name" value="SBP_5"/>
</dbReference>
<dbReference type="Proteomes" id="UP000019226">
    <property type="component" value="Chromosome"/>
</dbReference>
<keyword evidence="3" id="KW-1185">Reference proteome</keyword>